<keyword evidence="4" id="KW-1185">Reference proteome</keyword>
<keyword evidence="2" id="KW-1133">Transmembrane helix</keyword>
<dbReference type="Proteomes" id="UP000078237">
    <property type="component" value="Unassembled WGS sequence"/>
</dbReference>
<feature type="compositionally biased region" description="Polar residues" evidence="1">
    <location>
        <begin position="359"/>
        <end position="372"/>
    </location>
</feature>
<keyword evidence="2" id="KW-0472">Membrane</keyword>
<gene>
    <name evidence="3" type="ORF">MMYC01_202870</name>
</gene>
<feature type="transmembrane region" description="Helical" evidence="2">
    <location>
        <begin position="6"/>
        <end position="22"/>
    </location>
</feature>
<keyword evidence="2" id="KW-0812">Transmembrane</keyword>
<dbReference type="AlphaFoldDB" id="A0A175WAW0"/>
<dbReference type="OrthoDB" id="4590927at2759"/>
<feature type="region of interest" description="Disordered" evidence="1">
    <location>
        <begin position="359"/>
        <end position="390"/>
    </location>
</feature>
<organism evidence="3 4">
    <name type="scientific">Madurella mycetomatis</name>
    <dbReference type="NCBI Taxonomy" id="100816"/>
    <lineage>
        <taxon>Eukaryota</taxon>
        <taxon>Fungi</taxon>
        <taxon>Dikarya</taxon>
        <taxon>Ascomycota</taxon>
        <taxon>Pezizomycotina</taxon>
        <taxon>Sordariomycetes</taxon>
        <taxon>Sordariomycetidae</taxon>
        <taxon>Sordariales</taxon>
        <taxon>Sordariales incertae sedis</taxon>
        <taxon>Madurella</taxon>
    </lineage>
</organism>
<protein>
    <submittedName>
        <fullName evidence="3">Uncharacterized protein</fullName>
    </submittedName>
</protein>
<proteinExistence type="predicted"/>
<evidence type="ECO:0000313" key="3">
    <source>
        <dbReference type="EMBL" id="KXX80084.1"/>
    </source>
</evidence>
<feature type="compositionally biased region" description="Pro residues" evidence="1">
    <location>
        <begin position="378"/>
        <end position="390"/>
    </location>
</feature>
<feature type="region of interest" description="Disordered" evidence="1">
    <location>
        <begin position="651"/>
        <end position="681"/>
    </location>
</feature>
<accession>A0A175WAW0</accession>
<name>A0A175WAW0_9PEZI</name>
<comment type="caution">
    <text evidence="3">The sequence shown here is derived from an EMBL/GenBank/DDBJ whole genome shotgun (WGS) entry which is preliminary data.</text>
</comment>
<evidence type="ECO:0000313" key="4">
    <source>
        <dbReference type="Proteomes" id="UP000078237"/>
    </source>
</evidence>
<dbReference type="STRING" id="100816.A0A175WAW0"/>
<reference evidence="3 4" key="1">
    <citation type="journal article" date="2016" name="Genome Announc.">
        <title>Genome Sequence of Madurella mycetomatis mm55, Isolated from a Human Mycetoma Case in Sudan.</title>
        <authorList>
            <person name="Smit S."/>
            <person name="Derks M.F."/>
            <person name="Bervoets S."/>
            <person name="Fahal A."/>
            <person name="van Leeuwen W."/>
            <person name="van Belkum A."/>
            <person name="van de Sande W.W."/>
        </authorList>
    </citation>
    <scope>NUCLEOTIDE SEQUENCE [LARGE SCALE GENOMIC DNA]</scope>
    <source>
        <strain evidence="4">mm55</strain>
    </source>
</reference>
<evidence type="ECO:0000256" key="2">
    <source>
        <dbReference type="SAM" id="Phobius"/>
    </source>
</evidence>
<feature type="transmembrane region" description="Helical" evidence="2">
    <location>
        <begin position="34"/>
        <end position="56"/>
    </location>
</feature>
<feature type="compositionally biased region" description="Basic and acidic residues" evidence="1">
    <location>
        <begin position="665"/>
        <end position="681"/>
    </location>
</feature>
<dbReference type="VEuPathDB" id="FungiDB:MMYC01_202870"/>
<feature type="region of interest" description="Disordered" evidence="1">
    <location>
        <begin position="487"/>
        <end position="513"/>
    </location>
</feature>
<evidence type="ECO:0000256" key="1">
    <source>
        <dbReference type="SAM" id="MobiDB-lite"/>
    </source>
</evidence>
<sequence>MDLVFLLFALAGIFFLAVVEVMHELTAERQSVAVHLLLLIIIVSVANSLVHFFGFLPSCLPTVASKVNLAMESSVAGATRRLNRVRESVTDVAYRFLKTVRQSTPGGILSWVFRRLAVPLLLFALRPFVPVILRKYNLWKNWFEARGGDLVDWFCTDIEGRIERRRVLASLEWVYGVQLAELDRLNNKVAQVARDAKEAFNDNRYYLKGKYDFLGPTPFAGRIVAAKPEEGPLPKLGLWTRLRRRVDWDVFWADQKTLRIRGAIKENQNKISDLEHQLEFRSQEHWAIEDTVRICRRRSQLAWMNAVRAPRPEPEPEPEPYHHRPPQQIEAQINIGPWTGPASTILRGRAHNRRQHLLTTASQDAVLSSQTVDKPADRPAPTPSPLPLPLPTLPTADDILTAAAATPIPLTREEVALESAQQTLKQSHAVFTQQAEAMRRWKTDINQYAQDRVVGLKVIKKKMDAYGAAHSFWRQCSRLLYRQQKEEEKRKRATMEAEQGAPSAADNQRSARIKEAQEELRRAQEIRAAKEARLESAVAEEARLKALLDTAQAVRVALETKVESACAEETRLTELLEWLSVKEKAEDPELAKELELEAMFVEKRKEKAKKNLTEELSFEITFVEHVKEKAEQERSAEHPEPDVTYVEQVKENIGQSSLADEPELEVVRAEQEEEKTEQRLC</sequence>
<dbReference type="EMBL" id="LCTW02000069">
    <property type="protein sequence ID" value="KXX80084.1"/>
    <property type="molecule type" value="Genomic_DNA"/>
</dbReference>